<dbReference type="PROSITE" id="PS00409">
    <property type="entry name" value="PROKAR_NTER_METHYL"/>
    <property type="match status" value="1"/>
</dbReference>
<keyword evidence="1" id="KW-1133">Transmembrane helix</keyword>
<dbReference type="EMBL" id="JBHRTP010000024">
    <property type="protein sequence ID" value="MFC3108223.1"/>
    <property type="molecule type" value="Genomic_DNA"/>
</dbReference>
<gene>
    <name evidence="2" type="ORF">ACFOFO_09650</name>
</gene>
<dbReference type="PANTHER" id="PTHR30093">
    <property type="entry name" value="GENERAL SECRETION PATHWAY PROTEIN G"/>
    <property type="match status" value="1"/>
</dbReference>
<dbReference type="RefSeq" id="WP_390326039.1">
    <property type="nucleotide sequence ID" value="NZ_JBHRTP010000024.1"/>
</dbReference>
<name>A0ABV7F286_9BURK</name>
<reference evidence="3" key="1">
    <citation type="journal article" date="2019" name="Int. J. Syst. Evol. Microbiol.">
        <title>The Global Catalogue of Microorganisms (GCM) 10K type strain sequencing project: providing services to taxonomists for standard genome sequencing and annotation.</title>
        <authorList>
            <consortium name="The Broad Institute Genomics Platform"/>
            <consortium name="The Broad Institute Genome Sequencing Center for Infectious Disease"/>
            <person name="Wu L."/>
            <person name="Ma J."/>
        </authorList>
    </citation>
    <scope>NUCLEOTIDE SEQUENCE [LARGE SCALE GENOMIC DNA]</scope>
    <source>
        <strain evidence="3">KCTC 42986</strain>
    </source>
</reference>
<keyword evidence="1" id="KW-0812">Transmembrane</keyword>
<keyword evidence="1" id="KW-0472">Membrane</keyword>
<organism evidence="2 3">
    <name type="scientific">Undibacterium arcticum</name>
    <dbReference type="NCBI Taxonomy" id="1762892"/>
    <lineage>
        <taxon>Bacteria</taxon>
        <taxon>Pseudomonadati</taxon>
        <taxon>Pseudomonadota</taxon>
        <taxon>Betaproteobacteria</taxon>
        <taxon>Burkholderiales</taxon>
        <taxon>Oxalobacteraceae</taxon>
        <taxon>Undibacterium</taxon>
    </lineage>
</organism>
<keyword evidence="3" id="KW-1185">Reference proteome</keyword>
<evidence type="ECO:0000313" key="2">
    <source>
        <dbReference type="EMBL" id="MFC3108223.1"/>
    </source>
</evidence>
<comment type="caution">
    <text evidence="2">The sequence shown here is derived from an EMBL/GenBank/DDBJ whole genome shotgun (WGS) entry which is preliminary data.</text>
</comment>
<accession>A0ABV7F286</accession>
<proteinExistence type="predicted"/>
<dbReference type="SUPFAM" id="SSF54523">
    <property type="entry name" value="Pili subunits"/>
    <property type="match status" value="1"/>
</dbReference>
<protein>
    <submittedName>
        <fullName evidence="2">Type IV pilin protein</fullName>
    </submittedName>
</protein>
<dbReference type="Proteomes" id="UP001595530">
    <property type="component" value="Unassembled WGS sequence"/>
</dbReference>
<dbReference type="InterPro" id="IPR045584">
    <property type="entry name" value="Pilin-like"/>
</dbReference>
<dbReference type="Pfam" id="PF16732">
    <property type="entry name" value="ComP_DUS"/>
    <property type="match status" value="1"/>
</dbReference>
<evidence type="ECO:0000313" key="3">
    <source>
        <dbReference type="Proteomes" id="UP001595530"/>
    </source>
</evidence>
<dbReference type="InterPro" id="IPR031982">
    <property type="entry name" value="PilE-like"/>
</dbReference>
<dbReference type="Pfam" id="PF07963">
    <property type="entry name" value="N_methyl"/>
    <property type="match status" value="1"/>
</dbReference>
<feature type="transmembrane region" description="Helical" evidence="1">
    <location>
        <begin position="12"/>
        <end position="32"/>
    </location>
</feature>
<dbReference type="InterPro" id="IPR012902">
    <property type="entry name" value="N_methyl_site"/>
</dbReference>
<dbReference type="NCBIfam" id="TIGR02532">
    <property type="entry name" value="IV_pilin_GFxxxE"/>
    <property type="match status" value="1"/>
</dbReference>
<sequence length="139" mass="14839">MKNRFTHGFTLIEVMIVVAIVAIIASVAFPSYQKSVIKAKRSEGRAALMQIMQQQERYYSQRTTYIISSDSAYAFKKYSGDSSASSVYDVAATDGCATTGLANCVLLSATPKFTDTDCGTLKIDSTGSKSATGSGAGCW</sequence>
<dbReference type="PANTHER" id="PTHR30093:SF47">
    <property type="entry name" value="TYPE IV PILUS NON-CORE MINOR PILIN PILE"/>
    <property type="match status" value="1"/>
</dbReference>
<dbReference type="Gene3D" id="3.30.700.10">
    <property type="entry name" value="Glycoprotein, Type 4 Pilin"/>
    <property type="match status" value="1"/>
</dbReference>
<evidence type="ECO:0000256" key="1">
    <source>
        <dbReference type="SAM" id="Phobius"/>
    </source>
</evidence>